<organism evidence="1 2">
    <name type="scientific">Allacma fusca</name>
    <dbReference type="NCBI Taxonomy" id="39272"/>
    <lineage>
        <taxon>Eukaryota</taxon>
        <taxon>Metazoa</taxon>
        <taxon>Ecdysozoa</taxon>
        <taxon>Arthropoda</taxon>
        <taxon>Hexapoda</taxon>
        <taxon>Collembola</taxon>
        <taxon>Symphypleona</taxon>
        <taxon>Sminthuridae</taxon>
        <taxon>Allacma</taxon>
    </lineage>
</organism>
<proteinExistence type="predicted"/>
<protein>
    <submittedName>
        <fullName evidence="1">Uncharacterized protein</fullName>
    </submittedName>
</protein>
<evidence type="ECO:0000313" key="2">
    <source>
        <dbReference type="Proteomes" id="UP000708208"/>
    </source>
</evidence>
<accession>A0A8J2NWM4</accession>
<feature type="non-terminal residue" evidence="1">
    <location>
        <position position="66"/>
    </location>
</feature>
<name>A0A8J2NWM4_9HEXA</name>
<feature type="non-terminal residue" evidence="1">
    <location>
        <position position="1"/>
    </location>
</feature>
<dbReference type="OrthoDB" id="161570at2759"/>
<dbReference type="AlphaFoldDB" id="A0A8J2NWM4"/>
<evidence type="ECO:0000313" key="1">
    <source>
        <dbReference type="EMBL" id="CAG7717255.1"/>
    </source>
</evidence>
<dbReference type="EMBL" id="CAJVCH010044218">
    <property type="protein sequence ID" value="CAG7717255.1"/>
    <property type="molecule type" value="Genomic_DNA"/>
</dbReference>
<gene>
    <name evidence="1" type="ORF">AFUS01_LOCUS6720</name>
</gene>
<dbReference type="Proteomes" id="UP000708208">
    <property type="component" value="Unassembled WGS sequence"/>
</dbReference>
<sequence length="66" mass="7540">RERNIAKERAEGRSSVKTLRGLCKERLNKLAEENKDKLQLGTHSLTTEVIEKPKVASERCRVNLHA</sequence>
<comment type="caution">
    <text evidence="1">The sequence shown here is derived from an EMBL/GenBank/DDBJ whole genome shotgun (WGS) entry which is preliminary data.</text>
</comment>
<reference evidence="1" key="1">
    <citation type="submission" date="2021-06" db="EMBL/GenBank/DDBJ databases">
        <authorList>
            <person name="Hodson N. C."/>
            <person name="Mongue J. A."/>
            <person name="Jaron S. K."/>
        </authorList>
    </citation>
    <scope>NUCLEOTIDE SEQUENCE</scope>
</reference>
<keyword evidence="2" id="KW-1185">Reference proteome</keyword>